<dbReference type="GO" id="GO:0016705">
    <property type="term" value="F:oxidoreductase activity, acting on paired donors, with incorporation or reduction of molecular oxygen"/>
    <property type="evidence" value="ECO:0007669"/>
    <property type="project" value="InterPro"/>
</dbReference>
<proteinExistence type="inferred from homology"/>
<dbReference type="InterPro" id="IPR001128">
    <property type="entry name" value="Cyt_P450"/>
</dbReference>
<sequence>MSTNLLPLWVTSRPLPVGGIALLCILVAAANAILVDFLETFLKRPRHFSKEPWWKSLLSKKPRANVPVIEYPDRAYKIRHFPDEIVIVPHNFIEVIKNTPESKLSFQQASYDFFLGKLTGITGHEHEMSALIRRDIARLLDRVYDTVEDEAKRAVAAQIGPCEDWTPIVLLPRVVQMIINISQRVFVGEPLCRDERWVQCITQCTAGAFQSVPKLWPYHWLMRPFVAWRLSELRSVRKHRIEAKKLLKPILEKRLEDMKSEKFEPPADLIQLVIDGTKGQGRNLDYQVNAQIGTGRAALFTTGVTVTHLLYDLATRPKYIEPLRQEVLELGPVKMNRANVAKLKKMDSFIRECQRWNKFMLVGTIRKVLKPMTLPDGTQLPVGTLLGMDTQNAIFNHSTLEKPDVFDGFRFERLRSVPGSEQKFQAVNPGPDHLVYGYGTQACPGRFFAVHEAKVVLARILTKYDFKLAKPAESPMSRAKGILTEADATVEFLFKARKDN</sequence>
<keyword evidence="4" id="KW-0479">Metal-binding</keyword>
<dbReference type="OrthoDB" id="1844152at2759"/>
<keyword evidence="10" id="KW-1185">Reference proteome</keyword>
<dbReference type="VEuPathDB" id="FungiDB:MMYC01_201603"/>
<keyword evidence="8" id="KW-0472">Membrane</keyword>
<feature type="transmembrane region" description="Helical" evidence="8">
    <location>
        <begin position="20"/>
        <end position="42"/>
    </location>
</feature>
<dbReference type="GO" id="GO:0004497">
    <property type="term" value="F:monooxygenase activity"/>
    <property type="evidence" value="ECO:0007669"/>
    <property type="project" value="UniProtKB-KW"/>
</dbReference>
<evidence type="ECO:0000256" key="5">
    <source>
        <dbReference type="ARBA" id="ARBA00023002"/>
    </source>
</evidence>
<evidence type="ECO:0000256" key="4">
    <source>
        <dbReference type="ARBA" id="ARBA00022723"/>
    </source>
</evidence>
<dbReference type="CDD" id="cd11041">
    <property type="entry name" value="CYP503A1-like"/>
    <property type="match status" value="1"/>
</dbReference>
<dbReference type="Pfam" id="PF00067">
    <property type="entry name" value="p450"/>
    <property type="match status" value="1"/>
</dbReference>
<organism evidence="9 10">
    <name type="scientific">Madurella mycetomatis</name>
    <dbReference type="NCBI Taxonomy" id="100816"/>
    <lineage>
        <taxon>Eukaryota</taxon>
        <taxon>Fungi</taxon>
        <taxon>Dikarya</taxon>
        <taxon>Ascomycota</taxon>
        <taxon>Pezizomycotina</taxon>
        <taxon>Sordariomycetes</taxon>
        <taxon>Sordariomycetidae</taxon>
        <taxon>Sordariales</taxon>
        <taxon>Sordariales incertae sedis</taxon>
        <taxon>Madurella</taxon>
    </lineage>
</organism>
<dbReference type="GO" id="GO:0020037">
    <property type="term" value="F:heme binding"/>
    <property type="evidence" value="ECO:0007669"/>
    <property type="project" value="InterPro"/>
</dbReference>
<comment type="similarity">
    <text evidence="3">Belongs to the cytochrome P450 family.</text>
</comment>
<protein>
    <submittedName>
        <fullName evidence="9">Ent-kaurene oxidase</fullName>
    </submittedName>
</protein>
<gene>
    <name evidence="9" type="ORF">MMYC01_201603</name>
</gene>
<accession>A0A175WBZ5</accession>
<keyword evidence="6" id="KW-0408">Iron</keyword>
<keyword evidence="7" id="KW-0503">Monooxygenase</keyword>
<keyword evidence="5" id="KW-0560">Oxidoreductase</keyword>
<dbReference type="GO" id="GO:0005506">
    <property type="term" value="F:iron ion binding"/>
    <property type="evidence" value="ECO:0007669"/>
    <property type="project" value="InterPro"/>
</dbReference>
<reference evidence="9 10" key="1">
    <citation type="journal article" date="2016" name="Genome Announc.">
        <title>Genome Sequence of Madurella mycetomatis mm55, Isolated from a Human Mycetoma Case in Sudan.</title>
        <authorList>
            <person name="Smit S."/>
            <person name="Derks M.F."/>
            <person name="Bervoets S."/>
            <person name="Fahal A."/>
            <person name="van Leeuwen W."/>
            <person name="van Belkum A."/>
            <person name="van de Sande W.W."/>
        </authorList>
    </citation>
    <scope>NUCLEOTIDE SEQUENCE [LARGE SCALE GENOMIC DNA]</scope>
    <source>
        <strain evidence="10">mm55</strain>
    </source>
</reference>
<dbReference type="SUPFAM" id="SSF48264">
    <property type="entry name" value="Cytochrome P450"/>
    <property type="match status" value="1"/>
</dbReference>
<dbReference type="AlphaFoldDB" id="A0A175WBZ5"/>
<evidence type="ECO:0000256" key="2">
    <source>
        <dbReference type="ARBA" id="ARBA00004167"/>
    </source>
</evidence>
<evidence type="ECO:0000256" key="1">
    <source>
        <dbReference type="ARBA" id="ARBA00001971"/>
    </source>
</evidence>
<dbReference type="Proteomes" id="UP000078237">
    <property type="component" value="Unassembled WGS sequence"/>
</dbReference>
<dbReference type="Gene3D" id="1.10.630.10">
    <property type="entry name" value="Cytochrome P450"/>
    <property type="match status" value="1"/>
</dbReference>
<dbReference type="PANTHER" id="PTHR46206">
    <property type="entry name" value="CYTOCHROME P450"/>
    <property type="match status" value="1"/>
</dbReference>
<comment type="subcellular location">
    <subcellularLocation>
        <location evidence="2">Membrane</location>
        <topology evidence="2">Single-pass membrane protein</topology>
    </subcellularLocation>
</comment>
<dbReference type="GO" id="GO:0016020">
    <property type="term" value="C:membrane"/>
    <property type="evidence" value="ECO:0007669"/>
    <property type="project" value="UniProtKB-SubCell"/>
</dbReference>
<keyword evidence="8" id="KW-1133">Transmembrane helix</keyword>
<keyword evidence="8" id="KW-0812">Transmembrane</keyword>
<comment type="caution">
    <text evidence="9">The sequence shown here is derived from an EMBL/GenBank/DDBJ whole genome shotgun (WGS) entry which is preliminary data.</text>
</comment>
<name>A0A175WBZ5_9PEZI</name>
<comment type="cofactor">
    <cofactor evidence="1">
        <name>heme</name>
        <dbReference type="ChEBI" id="CHEBI:30413"/>
    </cofactor>
</comment>
<evidence type="ECO:0000256" key="6">
    <source>
        <dbReference type="ARBA" id="ARBA00023004"/>
    </source>
</evidence>
<evidence type="ECO:0000256" key="8">
    <source>
        <dbReference type="SAM" id="Phobius"/>
    </source>
</evidence>
<dbReference type="InterPro" id="IPR036396">
    <property type="entry name" value="Cyt_P450_sf"/>
</dbReference>
<dbReference type="PANTHER" id="PTHR46206:SF6">
    <property type="entry name" value="CYTOCHROME P450 MONOOXYGENASE AN1598-RELATED"/>
    <property type="match status" value="1"/>
</dbReference>
<dbReference type="EMBL" id="LCTW02000041">
    <property type="protein sequence ID" value="KXX81153.1"/>
    <property type="molecule type" value="Genomic_DNA"/>
</dbReference>
<evidence type="ECO:0000256" key="3">
    <source>
        <dbReference type="ARBA" id="ARBA00010617"/>
    </source>
</evidence>
<evidence type="ECO:0000313" key="10">
    <source>
        <dbReference type="Proteomes" id="UP000078237"/>
    </source>
</evidence>
<evidence type="ECO:0000313" key="9">
    <source>
        <dbReference type="EMBL" id="KXX81153.1"/>
    </source>
</evidence>
<evidence type="ECO:0000256" key="7">
    <source>
        <dbReference type="ARBA" id="ARBA00023033"/>
    </source>
</evidence>
<dbReference type="STRING" id="100816.A0A175WBZ5"/>